<feature type="region of interest" description="Disordered" evidence="1">
    <location>
        <begin position="18"/>
        <end position="39"/>
    </location>
</feature>
<name>A0AAD3TR21_9TREE</name>
<evidence type="ECO:0000256" key="2">
    <source>
        <dbReference type="SAM" id="SignalP"/>
    </source>
</evidence>
<protein>
    <recommendedName>
        <fullName evidence="5">Invertebrate defensins family profile domain-containing protein</fullName>
    </recommendedName>
</protein>
<dbReference type="AlphaFoldDB" id="A0AAD3TR21"/>
<feature type="compositionally biased region" description="Basic and acidic residues" evidence="1">
    <location>
        <begin position="19"/>
        <end position="39"/>
    </location>
</feature>
<dbReference type="Proteomes" id="UP001222932">
    <property type="component" value="Unassembled WGS sequence"/>
</dbReference>
<feature type="chain" id="PRO_5042190189" description="Invertebrate defensins family profile domain-containing protein" evidence="2">
    <location>
        <begin position="20"/>
        <end position="92"/>
    </location>
</feature>
<accession>A0AAD3TR21</accession>
<gene>
    <name evidence="3" type="ORF">CspeluHIS016_0202140</name>
</gene>
<evidence type="ECO:0008006" key="5">
    <source>
        <dbReference type="Google" id="ProtNLM"/>
    </source>
</evidence>
<dbReference type="EMBL" id="BTCM01000002">
    <property type="protein sequence ID" value="GMK55158.1"/>
    <property type="molecule type" value="Genomic_DNA"/>
</dbReference>
<keyword evidence="4" id="KW-1185">Reference proteome</keyword>
<reference evidence="3" key="1">
    <citation type="journal article" date="2023" name="BMC Genomics">
        <title>Chromosome-level genome assemblies of Cutaneotrichosporon spp. (Trichosporonales, Basidiomycota) reveal imbalanced evolution between nucleotide sequences and chromosome synteny.</title>
        <authorList>
            <person name="Kobayashi Y."/>
            <person name="Kayamori A."/>
            <person name="Aoki K."/>
            <person name="Shiwa Y."/>
            <person name="Matsutani M."/>
            <person name="Fujita N."/>
            <person name="Sugita T."/>
            <person name="Iwasaki W."/>
            <person name="Tanaka N."/>
            <person name="Takashima M."/>
        </authorList>
    </citation>
    <scope>NUCLEOTIDE SEQUENCE</scope>
    <source>
        <strain evidence="3">HIS016</strain>
    </source>
</reference>
<feature type="signal peptide" evidence="2">
    <location>
        <begin position="1"/>
        <end position="19"/>
    </location>
</feature>
<keyword evidence="2" id="KW-0732">Signal</keyword>
<reference evidence="3" key="2">
    <citation type="submission" date="2023-06" db="EMBL/GenBank/DDBJ databases">
        <authorList>
            <person name="Kobayashi Y."/>
            <person name="Kayamori A."/>
            <person name="Aoki K."/>
            <person name="Shiwa Y."/>
            <person name="Fujita N."/>
            <person name="Sugita T."/>
            <person name="Iwasaki W."/>
            <person name="Tanaka N."/>
            <person name="Takashima M."/>
        </authorList>
    </citation>
    <scope>NUCLEOTIDE SEQUENCE</scope>
    <source>
        <strain evidence="3">HIS016</strain>
    </source>
</reference>
<organism evidence="3 4">
    <name type="scientific">Cutaneotrichosporon spelunceum</name>
    <dbReference type="NCBI Taxonomy" id="1672016"/>
    <lineage>
        <taxon>Eukaryota</taxon>
        <taxon>Fungi</taxon>
        <taxon>Dikarya</taxon>
        <taxon>Basidiomycota</taxon>
        <taxon>Agaricomycotina</taxon>
        <taxon>Tremellomycetes</taxon>
        <taxon>Trichosporonales</taxon>
        <taxon>Trichosporonaceae</taxon>
        <taxon>Cutaneotrichosporon</taxon>
    </lineage>
</organism>
<evidence type="ECO:0000256" key="1">
    <source>
        <dbReference type="SAM" id="MobiDB-lite"/>
    </source>
</evidence>
<sequence length="92" mass="10878">MKLAILTLAALAIASPVEQRSENSVEQREERLVSREPAEHKKMAKRGEWKRCDEPLQPWFLNNEGCSKGCGWKGYKYYTLENWPWCCCWEKR</sequence>
<evidence type="ECO:0000313" key="3">
    <source>
        <dbReference type="EMBL" id="GMK55158.1"/>
    </source>
</evidence>
<evidence type="ECO:0000313" key="4">
    <source>
        <dbReference type="Proteomes" id="UP001222932"/>
    </source>
</evidence>
<comment type="caution">
    <text evidence="3">The sequence shown here is derived from an EMBL/GenBank/DDBJ whole genome shotgun (WGS) entry which is preliminary data.</text>
</comment>
<proteinExistence type="predicted"/>